<sequence length="103" mass="12199">MQWPIVCKIKQDALDLPRDTHFMRLEKYVVKGGGRRRYLLVLPRDSCCTNLENIKYLISTLSHLVKQKKTNKQHSGDDREEKEEEKKKKKKAGEKERETESLK</sequence>
<reference evidence="2 3" key="1">
    <citation type="submission" date="2024-01" db="EMBL/GenBank/DDBJ databases">
        <title>Genome assemblies of Stephania.</title>
        <authorList>
            <person name="Yang L."/>
        </authorList>
    </citation>
    <scope>NUCLEOTIDE SEQUENCE [LARGE SCALE GENOMIC DNA]</scope>
    <source>
        <strain evidence="2">JXDWG</strain>
        <tissue evidence="2">Leaf</tissue>
    </source>
</reference>
<feature type="region of interest" description="Disordered" evidence="1">
    <location>
        <begin position="66"/>
        <end position="103"/>
    </location>
</feature>
<dbReference type="AlphaFoldDB" id="A0AAP0K8F2"/>
<gene>
    <name evidence="2" type="ORF">Scep_006579</name>
</gene>
<protein>
    <submittedName>
        <fullName evidence="2">Uncharacterized protein</fullName>
    </submittedName>
</protein>
<comment type="caution">
    <text evidence="2">The sequence shown here is derived from an EMBL/GenBank/DDBJ whole genome shotgun (WGS) entry which is preliminary data.</text>
</comment>
<feature type="compositionally biased region" description="Basic and acidic residues" evidence="1">
    <location>
        <begin position="93"/>
        <end position="103"/>
    </location>
</feature>
<keyword evidence="3" id="KW-1185">Reference proteome</keyword>
<evidence type="ECO:0000313" key="3">
    <source>
        <dbReference type="Proteomes" id="UP001419268"/>
    </source>
</evidence>
<evidence type="ECO:0000256" key="1">
    <source>
        <dbReference type="SAM" id="MobiDB-lite"/>
    </source>
</evidence>
<name>A0AAP0K8F2_9MAGN</name>
<proteinExistence type="predicted"/>
<dbReference type="Proteomes" id="UP001419268">
    <property type="component" value="Unassembled WGS sequence"/>
</dbReference>
<evidence type="ECO:0000313" key="2">
    <source>
        <dbReference type="EMBL" id="KAK9147822.1"/>
    </source>
</evidence>
<dbReference type="EMBL" id="JBBNAG010000003">
    <property type="protein sequence ID" value="KAK9147822.1"/>
    <property type="molecule type" value="Genomic_DNA"/>
</dbReference>
<organism evidence="2 3">
    <name type="scientific">Stephania cephalantha</name>
    <dbReference type="NCBI Taxonomy" id="152367"/>
    <lineage>
        <taxon>Eukaryota</taxon>
        <taxon>Viridiplantae</taxon>
        <taxon>Streptophyta</taxon>
        <taxon>Embryophyta</taxon>
        <taxon>Tracheophyta</taxon>
        <taxon>Spermatophyta</taxon>
        <taxon>Magnoliopsida</taxon>
        <taxon>Ranunculales</taxon>
        <taxon>Menispermaceae</taxon>
        <taxon>Menispermoideae</taxon>
        <taxon>Cissampelideae</taxon>
        <taxon>Stephania</taxon>
    </lineage>
</organism>
<accession>A0AAP0K8F2</accession>